<dbReference type="Proteomes" id="UP000241769">
    <property type="component" value="Unassembled WGS sequence"/>
</dbReference>
<dbReference type="InterPro" id="IPR001245">
    <property type="entry name" value="Ser-Thr/Tyr_kinase_cat_dom"/>
</dbReference>
<dbReference type="InParanoid" id="A0A2P6N975"/>
<dbReference type="Pfam" id="PF07714">
    <property type="entry name" value="PK_Tyr_Ser-Thr"/>
    <property type="match status" value="1"/>
</dbReference>
<dbReference type="InterPro" id="IPR051681">
    <property type="entry name" value="Ser/Thr_Kinases-Pseudokinases"/>
</dbReference>
<sequence length="206" mass="22664">MATGRESRKRVSTVNVERDWEATVKSLVQECTDTDVSARPDFVAIAKRMTRMAAAASQKVVEDSSFDPYEDSVTAKVTNFSACVTDGTKYRKKAAGHTAPEVRESGIQRKAADVWSYGLLLSFIASDGKNAESQAYQNEPKRRIASAVAEKGWDTTIQSLVQECTDTDAPVRPSFIDINRRMSRSVTNGRGMNKASSESVDPYSLH</sequence>
<name>A0A2P6N975_9EUKA</name>
<evidence type="ECO:0000256" key="2">
    <source>
        <dbReference type="ARBA" id="ARBA00022840"/>
    </source>
</evidence>
<feature type="domain" description="Serine-threonine/tyrosine-protein kinase catalytic" evidence="4">
    <location>
        <begin position="94"/>
        <end position="181"/>
    </location>
</feature>
<protein>
    <submittedName>
        <fullName evidence="5">Tyrosine-protein kinase CSK</fullName>
    </submittedName>
</protein>
<keyword evidence="5" id="KW-0808">Transferase</keyword>
<feature type="region of interest" description="Disordered" evidence="3">
    <location>
        <begin position="180"/>
        <end position="206"/>
    </location>
</feature>
<gene>
    <name evidence="5" type="ORF">PROFUN_11725</name>
</gene>
<comment type="caution">
    <text evidence="5">The sequence shown here is derived from an EMBL/GenBank/DDBJ whole genome shotgun (WGS) entry which is preliminary data.</text>
</comment>
<feature type="compositionally biased region" description="Polar residues" evidence="3">
    <location>
        <begin position="184"/>
        <end position="199"/>
    </location>
</feature>
<evidence type="ECO:0000313" key="5">
    <source>
        <dbReference type="EMBL" id="PRP80503.1"/>
    </source>
</evidence>
<dbReference type="GO" id="GO:0005524">
    <property type="term" value="F:ATP binding"/>
    <property type="evidence" value="ECO:0007669"/>
    <property type="project" value="UniProtKB-KW"/>
</dbReference>
<dbReference type="EMBL" id="MDYQ01000147">
    <property type="protein sequence ID" value="PRP80503.1"/>
    <property type="molecule type" value="Genomic_DNA"/>
</dbReference>
<evidence type="ECO:0000256" key="3">
    <source>
        <dbReference type="SAM" id="MobiDB-lite"/>
    </source>
</evidence>
<dbReference type="AlphaFoldDB" id="A0A2P6N975"/>
<dbReference type="PANTHER" id="PTHR44329">
    <property type="entry name" value="SERINE/THREONINE-PROTEIN KINASE TNNI3K-RELATED"/>
    <property type="match status" value="1"/>
</dbReference>
<evidence type="ECO:0000256" key="1">
    <source>
        <dbReference type="ARBA" id="ARBA00022741"/>
    </source>
</evidence>
<dbReference type="GO" id="GO:0004674">
    <property type="term" value="F:protein serine/threonine kinase activity"/>
    <property type="evidence" value="ECO:0007669"/>
    <property type="project" value="TreeGrafter"/>
</dbReference>
<organism evidence="5 6">
    <name type="scientific">Planoprotostelium fungivorum</name>
    <dbReference type="NCBI Taxonomy" id="1890364"/>
    <lineage>
        <taxon>Eukaryota</taxon>
        <taxon>Amoebozoa</taxon>
        <taxon>Evosea</taxon>
        <taxon>Variosea</taxon>
        <taxon>Cavosteliida</taxon>
        <taxon>Cavosteliaceae</taxon>
        <taxon>Planoprotostelium</taxon>
    </lineage>
</organism>
<dbReference type="InterPro" id="IPR011009">
    <property type="entry name" value="Kinase-like_dom_sf"/>
</dbReference>
<dbReference type="SUPFAM" id="SSF56112">
    <property type="entry name" value="Protein kinase-like (PK-like)"/>
    <property type="match status" value="1"/>
</dbReference>
<evidence type="ECO:0000259" key="4">
    <source>
        <dbReference type="Pfam" id="PF07714"/>
    </source>
</evidence>
<keyword evidence="2" id="KW-0067">ATP-binding</keyword>
<reference evidence="5 6" key="1">
    <citation type="journal article" date="2018" name="Genome Biol. Evol.">
        <title>Multiple Roots of Fruiting Body Formation in Amoebozoa.</title>
        <authorList>
            <person name="Hillmann F."/>
            <person name="Forbes G."/>
            <person name="Novohradska S."/>
            <person name="Ferling I."/>
            <person name="Riege K."/>
            <person name="Groth M."/>
            <person name="Westermann M."/>
            <person name="Marz M."/>
            <person name="Spaller T."/>
            <person name="Winckler T."/>
            <person name="Schaap P."/>
            <person name="Glockner G."/>
        </authorList>
    </citation>
    <scope>NUCLEOTIDE SEQUENCE [LARGE SCALE GENOMIC DNA]</scope>
    <source>
        <strain evidence="5 6">Jena</strain>
    </source>
</reference>
<proteinExistence type="predicted"/>
<keyword evidence="6" id="KW-1185">Reference proteome</keyword>
<dbReference type="OrthoDB" id="544619at2759"/>
<keyword evidence="5" id="KW-0418">Kinase</keyword>
<dbReference type="Gene3D" id="1.10.510.10">
    <property type="entry name" value="Transferase(Phosphotransferase) domain 1"/>
    <property type="match status" value="1"/>
</dbReference>
<keyword evidence="1" id="KW-0547">Nucleotide-binding</keyword>
<accession>A0A2P6N975</accession>
<evidence type="ECO:0000313" key="6">
    <source>
        <dbReference type="Proteomes" id="UP000241769"/>
    </source>
</evidence>